<dbReference type="STRING" id="151549.A0A4C1X260"/>
<dbReference type="Proteomes" id="UP000299102">
    <property type="component" value="Unassembled WGS sequence"/>
</dbReference>
<feature type="compositionally biased region" description="Basic and acidic residues" evidence="3">
    <location>
        <begin position="429"/>
        <end position="451"/>
    </location>
</feature>
<dbReference type="EMBL" id="BGZK01000692">
    <property type="protein sequence ID" value="GBP56434.1"/>
    <property type="molecule type" value="Genomic_DNA"/>
</dbReference>
<evidence type="ECO:0000256" key="3">
    <source>
        <dbReference type="SAM" id="MobiDB-lite"/>
    </source>
</evidence>
<proteinExistence type="inferred from homology"/>
<feature type="compositionally biased region" description="Basic and acidic residues" evidence="3">
    <location>
        <begin position="410"/>
        <end position="422"/>
    </location>
</feature>
<dbReference type="PANTHER" id="PTHR16291">
    <property type="entry name" value="NUCLEAR CAP-BINDING PROTEIN SUBUNIT 3"/>
    <property type="match status" value="1"/>
</dbReference>
<comment type="caution">
    <text evidence="4">The sequence shown here is derived from an EMBL/GenBank/DDBJ whole genome shotgun (WGS) entry which is preliminary data.</text>
</comment>
<keyword evidence="5" id="KW-1185">Reference proteome</keyword>
<organism evidence="4 5">
    <name type="scientific">Eumeta variegata</name>
    <name type="common">Bagworm moth</name>
    <name type="synonym">Eumeta japonica</name>
    <dbReference type="NCBI Taxonomy" id="151549"/>
    <lineage>
        <taxon>Eukaryota</taxon>
        <taxon>Metazoa</taxon>
        <taxon>Ecdysozoa</taxon>
        <taxon>Arthropoda</taxon>
        <taxon>Hexapoda</taxon>
        <taxon>Insecta</taxon>
        <taxon>Pterygota</taxon>
        <taxon>Neoptera</taxon>
        <taxon>Endopterygota</taxon>
        <taxon>Lepidoptera</taxon>
        <taxon>Glossata</taxon>
        <taxon>Ditrysia</taxon>
        <taxon>Tineoidea</taxon>
        <taxon>Psychidae</taxon>
        <taxon>Oiketicinae</taxon>
        <taxon>Eumeta</taxon>
    </lineage>
</organism>
<name>A0A4C1X260_EUMVA</name>
<evidence type="ECO:0000313" key="4">
    <source>
        <dbReference type="EMBL" id="GBP56434.1"/>
    </source>
</evidence>
<dbReference type="Pfam" id="PF10309">
    <property type="entry name" value="NCBP3"/>
    <property type="match status" value="1"/>
</dbReference>
<gene>
    <name evidence="4" type="primary">ncbp3</name>
    <name evidence="4" type="ORF">EVAR_90105_1</name>
</gene>
<dbReference type="PANTHER" id="PTHR16291:SF0">
    <property type="entry name" value="NUCLEAR CAP-BINDING PROTEIN SUBUNIT 3"/>
    <property type="match status" value="1"/>
</dbReference>
<evidence type="ECO:0000256" key="2">
    <source>
        <dbReference type="ARBA" id="ARBA00019876"/>
    </source>
</evidence>
<dbReference type="InterPro" id="IPR019416">
    <property type="entry name" value="NCBP3"/>
</dbReference>
<feature type="region of interest" description="Disordered" evidence="3">
    <location>
        <begin position="362"/>
        <end position="459"/>
    </location>
</feature>
<reference evidence="4 5" key="1">
    <citation type="journal article" date="2019" name="Commun. Biol.">
        <title>The bagworm genome reveals a unique fibroin gene that provides high tensile strength.</title>
        <authorList>
            <person name="Kono N."/>
            <person name="Nakamura H."/>
            <person name="Ohtoshi R."/>
            <person name="Tomita M."/>
            <person name="Numata K."/>
            <person name="Arakawa K."/>
        </authorList>
    </citation>
    <scope>NUCLEOTIDE SEQUENCE [LARGE SCALE GENOMIC DNA]</scope>
</reference>
<evidence type="ECO:0000313" key="5">
    <source>
        <dbReference type="Proteomes" id="UP000299102"/>
    </source>
</evidence>
<dbReference type="GO" id="GO:0000340">
    <property type="term" value="F:RNA 7-methylguanosine cap binding"/>
    <property type="evidence" value="ECO:0007669"/>
    <property type="project" value="InterPro"/>
</dbReference>
<dbReference type="GO" id="GO:0003729">
    <property type="term" value="F:mRNA binding"/>
    <property type="evidence" value="ECO:0007669"/>
    <property type="project" value="InterPro"/>
</dbReference>
<comment type="similarity">
    <text evidence="1">Belongs to the NCBP3 family.</text>
</comment>
<accession>A0A4C1X260</accession>
<dbReference type="AlphaFoldDB" id="A0A4C1X260"/>
<sequence length="459" mass="53231">MEKEEGEMSDDNSMVIEENVQTPMDTSSVLVYESKSDGLIIQKLGKADAAKLEERAKRFGLLLTGRKAITQKQIDELYENFGIRNGEERHFRFDTLHLYGVNGLTTKEIFEYLEDFRPVSIEWINNKSCNVVCQDHISAALALLLHSREISDKEVKQIILSTSANHWREGFPHPKKELILFRFATNSDKKDSSMEFEKSMDKNNVEIHNKLSKNPWGDLCKSWGIYDHQEILNRQIRKSDEELYFDDDNLETIIPKNKKLAKRLGKRGQAKLKSEDCDSDEEWQRKLKVPRMRMHADDEEINRNKNLKVPTQSEVEPSDYASLSIEVVNHNSPPHHSSRSATKLSDKFRKQAVPKINNNVHSRLGPRIETYNKSSSDEDSEPNIMSRVHKVSPEFDTAKDSSVWSRLKTNKHENKQKADLRQTIRSKKGKEDLRKKIDKSRSGRSPLRIEIDNEYYDSD</sequence>
<dbReference type="GO" id="GO:0005634">
    <property type="term" value="C:nucleus"/>
    <property type="evidence" value="ECO:0007669"/>
    <property type="project" value="TreeGrafter"/>
</dbReference>
<dbReference type="OrthoDB" id="422106at2759"/>
<evidence type="ECO:0000256" key="1">
    <source>
        <dbReference type="ARBA" id="ARBA00006069"/>
    </source>
</evidence>
<protein>
    <recommendedName>
        <fullName evidence="2">Nuclear cap-binding protein subunit 3</fullName>
    </recommendedName>
</protein>